<dbReference type="CDD" id="cd05930">
    <property type="entry name" value="A_NRPS"/>
    <property type="match status" value="3"/>
</dbReference>
<dbReference type="InterPro" id="IPR006162">
    <property type="entry name" value="Ppantetheine_attach_site"/>
</dbReference>
<evidence type="ECO:0000313" key="6">
    <source>
        <dbReference type="EMBL" id="CDG17605.1"/>
    </source>
</evidence>
<dbReference type="FunFam" id="2.30.38.10:FF:000001">
    <property type="entry name" value="Non-ribosomal peptide synthetase PvdI"/>
    <property type="match status" value="3"/>
</dbReference>
<keyword evidence="3" id="KW-0596">Phosphopantetheine</keyword>
<dbReference type="GO" id="GO:0005737">
    <property type="term" value="C:cytoplasm"/>
    <property type="evidence" value="ECO:0007669"/>
    <property type="project" value="TreeGrafter"/>
</dbReference>
<dbReference type="FunFam" id="3.40.50.12780:FF:000012">
    <property type="entry name" value="Non-ribosomal peptide synthetase"/>
    <property type="match status" value="3"/>
</dbReference>
<dbReference type="InterPro" id="IPR010071">
    <property type="entry name" value="AA_adenyl_dom"/>
</dbReference>
<dbReference type="PANTHER" id="PTHR45527:SF1">
    <property type="entry name" value="FATTY ACID SYNTHASE"/>
    <property type="match status" value="1"/>
</dbReference>
<dbReference type="KEGG" id="xdo:XDD1_1906"/>
<name>A0A068QUR4_9GAMM</name>
<dbReference type="EMBL" id="FO704550">
    <property type="protein sequence ID" value="CDG17605.1"/>
    <property type="molecule type" value="Genomic_DNA"/>
</dbReference>
<dbReference type="SUPFAM" id="SSF52777">
    <property type="entry name" value="CoA-dependent acyltransferases"/>
    <property type="match status" value="8"/>
</dbReference>
<feature type="domain" description="Carrier" evidence="5">
    <location>
        <begin position="2532"/>
        <end position="2607"/>
    </location>
</feature>
<dbReference type="STRING" id="351671.XDD1_1906"/>
<keyword evidence="4" id="KW-0597">Phosphoprotein</keyword>
<dbReference type="InterPro" id="IPR001031">
    <property type="entry name" value="Thioesterase"/>
</dbReference>
<comment type="similarity">
    <text evidence="2">Belongs to the ATP-dependent AMP-binding enzyme family.</text>
</comment>
<comment type="cofactor">
    <cofactor evidence="1">
        <name>pantetheine 4'-phosphate</name>
        <dbReference type="ChEBI" id="CHEBI:47942"/>
    </cofactor>
</comment>
<evidence type="ECO:0000256" key="2">
    <source>
        <dbReference type="ARBA" id="ARBA00006432"/>
    </source>
</evidence>
<dbReference type="SUPFAM" id="SSF56801">
    <property type="entry name" value="Acetyl-CoA synthetase-like"/>
    <property type="match status" value="3"/>
</dbReference>
<dbReference type="Pfam" id="PF13193">
    <property type="entry name" value="AMP-binding_C"/>
    <property type="match status" value="3"/>
</dbReference>
<dbReference type="Pfam" id="PF00550">
    <property type="entry name" value="PP-binding"/>
    <property type="match status" value="3"/>
</dbReference>
<dbReference type="FunFam" id="1.10.1200.10:FF:000005">
    <property type="entry name" value="Nonribosomal peptide synthetase 1"/>
    <property type="match status" value="3"/>
</dbReference>
<dbReference type="InterPro" id="IPR023213">
    <property type="entry name" value="CAT-like_dom_sf"/>
</dbReference>
<dbReference type="InterPro" id="IPR036736">
    <property type="entry name" value="ACP-like_sf"/>
</dbReference>
<accession>A0A068QUR4</accession>
<dbReference type="Pfam" id="PF00668">
    <property type="entry name" value="Condensation"/>
    <property type="match status" value="4"/>
</dbReference>
<dbReference type="Pfam" id="PF00975">
    <property type="entry name" value="Thioesterase"/>
    <property type="match status" value="1"/>
</dbReference>
<gene>
    <name evidence="6" type="ORF">XDD1_1906</name>
</gene>
<keyword evidence="6" id="KW-0413">Isomerase</keyword>
<dbReference type="PROSITE" id="PS00012">
    <property type="entry name" value="PHOSPHOPANTETHEINE"/>
    <property type="match status" value="2"/>
</dbReference>
<dbReference type="SUPFAM" id="SSF47336">
    <property type="entry name" value="ACP-like"/>
    <property type="match status" value="3"/>
</dbReference>
<dbReference type="EC" id="5.1.1.11" evidence="6"/>
<dbReference type="CDD" id="cd19531">
    <property type="entry name" value="LCL_NRPS-like"/>
    <property type="match status" value="1"/>
</dbReference>
<dbReference type="RefSeq" id="WP_045970449.1">
    <property type="nucleotide sequence ID" value="NZ_CAWMED010000001.1"/>
</dbReference>
<sequence>MLMLFKELKKNHVSVWVCEDKLKLAFAGETPPVQLIDKVKKRRENLLDFLNKKNIFSEKDFKDFTFSDNQAENKIEAIFPATSLQQGFIYHHLTQPQDDAYRMQLLLDYHTPIDFAAYQQAWSLASRRYPILRTAFDWEGEILQIVTTGASIRSANFTTEDIRQLPEEKRRQAIETIQQHDRTLPFDLSQPGLIRFTFIKQGEKRVTVLITQHHCIADGWSQPILLQTVHEYYNQLIRGRTPLVVVEQAYLATQQYYLDHKAESEKYWAKRKTQFQNANDLAALLTHHIDLTQIKTVAKPAEQTLTVQGDTYGQLKNLCRMQGVTLNVVLQFAWHKLLHSYTGDEQTIVGTTVSGRDVPVEGVESSVGLYINTLPLMVQWSKASRIISVLQEIQKAIADLNSHSAISLASLQSDGERLFHSLFVFENYPDLVVNENEDGIENTLTLRQAIEKVDYPLSLKAYEQDNALIVKLGYGEDWMTDKQAQRLLCQLERILHVVANDPHQPHTSIQFLSEEEHYTLLHNWNQTDAPYPQDKTLPQRFEAQAEKTPDKVALVFEGETLTYRQLNQRANQLAAVIRQYSLQANTPIALYLDRSLEMVISILAVLKAGGAYVPISPTYPPERVQFMLADTAAPCVVTQQRHLSLLTEYTQALAEPPALIAADDTTITANQSVENPAPTNKPTDLAYIIYTSGTTGQPKGVMVEHRNVTHLVAAQATLFDITKKKKALLFAAYVFDASVSELFLSLLHGLTGYICSETARSDAFAVAQLIQREEIEIATLPPAMLKVLVGTELPSLQLLVTAGESPSLDFLDYFSRHSDVVNAYGPTEITVCATGKHYQHGDIAGNIGRAINNVRLYVLDEYGNPPPIGAAGELYIGGAGVARGYLNRPELTAERFVANPFASDEDKIKGYTKLYKTGDLVRWRPDGELEYLGRNDFQVKIRGYRIELAEIETALSSHPQVKQAIVIDREQQGNQVLAAYLVTDGALSDEILIKHLAARLPDYMLPASFTRIDAVPLTTNGKLDRHALPDPVWKNRDRFIAPRTELETRLCTLWQEVLGLGQIGIEDNFFRIGGDSIVSIKLVSKLRQAGFSLQVKAIFEAPTVARLAQLLTQTSAAVTVVAEQGLLSGEFGLLPIQHDFFNWHLPSPHHWNQAFMLQLPGDSKQADIASALIALTERHDMLRAHFIATENGYRQCYPPAMPSWLPALRHCHISECTETELHQQLTQWQSGFDYCNGPLWQAAHLTGYTDGSARLFFAFHHLIIDVVSWRIIAEDMRRLLQGETLPAKTSSYRQWVNAVQHYAQHHQQEVSYWQQVMAESQTHSAVDEISQHRLGISAELTDILLREANAGYHTEINDLLLSALTLALQAVFSHPVNHILLEGHGREAIDNTLDVAETVGWFTTLYPVRLVMQDDIAETIIHTKERLRAVPNKGIGYGALRQAGYLAGDLPAISFNYLGQLGEETGQNGSLISDDCGDVVADDNLSHLLLNINGLIQAGRLQFSVSSRLSQTQTQIFITAFEQALKTVITAGQQQAQLGGVKTPSDYEFKAVSIARLKRLQQHYPIEALYPATSLQQGFIYHHLAQPQDDAYRVQLLLDYHAPIDLAAYQQAWALASLRYPILRTAFDWEGEILQIVTTGASIRADNFQINDISQLPEHARNQAIDAIQQHDRTLPFDLSQPGLIRFTLIKQHEQLLTVLITQHHTITDGWSHPILLQDVHKYYNELTQGNRPQIVADTAYLATLQYYLAHKAESEEYWTERKAQFQGANDLAPLLTHRVDLTQIRMVEKPAGQAITVQESAYQQLKKMCHEQGVTLNVVLQFAWHKLLHSYTGDKQTIVGTTVSGRDVPVEGIESSVGLYINTLPLLVQWNKTDSVVKVLHAIQKSIAALNSHSAVSLAGLQADGERLFHSLFVFENYPVPEVSENEDGIEHTLIFRRAIEKTDYPLSLMAYEQDNRLTIKLGYGEDWLADQQAQRLLHQLARILHAVTDNPHQPHTSIQFLSEAERHTLLHGWNQTDAPYPQDKTLPQRFEAQAEKTPDKVALVFEGETLTYRQLNQQANQLAAVIRQYSLQANTPVALYLDRSLEMVISMLAVLKAGGAYVPISPTYPPERVQFMLADTAAPCVVTQQRHLSLLTEYTQALAEPPALIAADDPTITANQPVENPAPANKPTDLAYIIYTSGTTGQPKGVMVEHRNVTHLVAAQAELFDITKKNKALLFAAYVFDASVSELFLSLLHGLTGYLCSDAERSDALAVAQLIQREEIEIATLPPVLLKLLVGTELPSLQLLVTAGESPSLDFLDYFSRHSDVVNAYGPTEITVCAAGKHYQHGDIAGNIGRAINNVRLYVLDEQGNPSPIGAAGELYIGGAGVARGYLNRPELTAERFVENPFASDEDKTKGYTKLYKTGDLVRRLPDGELEYLGRNDFQVKIRGYRIELGEIESALTSHPQVRQAVVIDREHQGNQVLAAYLVMDGTVSDDTLLAHLSARLPDYMLPAGFTRIDAIPLTLNGKLDRRALPVPVWENRDSYVAPRNALETRLCAIWQEVLGLERVGIADNFFRMGGNSLTAIKLTAAIRQTLAMEVSLTQLFESKTIAALAAHKEHTGTVIPHLAWDRYPLSFAQERMLFIEQFEQGTDAYHVPYLVQLDSDTCLPLLETAINQLAERHAVLKMVYLSNDEGQRYQQVLDRALVIKSSPCCEDINTLLNAIHVEVTTPFSLAAEPSLRLCHYALADKHYLLLLWHHIAIDGWSIDLFINELAEIYAALSEGRDSQLPALDITYGDYAAWQRDYLQGDVRERQLAYWQQTLADYESLALPTDYPRPAQVSYAGRDVNFTLNTELSGQLRALAKTQETTLYTVLLSGFYVTLAKLSGQNDIVLGTPTDNRHHAQTQSLIGMFVNSLVLRAKFKQTASVTVLIKQIHQLVADAKAHQDMPFEQLVEALDIERDTARHPIFQVMFGLQSFGENLSSIGKLPFRPVTLDESLYSPAKFDLSLFLSDGQARISGCLNYAVSLFSEATIARLAGLYQRVLAALVADQQQSLSDIDSLSAEERHTLLHDWNQTDAPYPQDKTLPQLFEAQTERTPDKVALVFEGETLTYRQLNQRANQLAAVIRQYSLQANTPIALYLDRSLEMVISMLAVLKAGGAYVPISPEYPPERVQFMLADTAAPCVVTQQRHLTTLTEYAQALAEPPILLAADNPAITKNQPVENPSPANKPTDLAYIIYTSGTTGQPKGVMIEHRNVTHLVAALATRFDVTNRKKALLFAAYVFDGSVFELFPSLLNGLTGYLCSEAERNAPAVAQLIQREGIEIAALPPAILKLLIGTELPSLQLLVTAGESPSLDFLDYFSQHSEVLNSYGPTEITVCATEKHYQRGDIATNIGKAINNARLYVLDKQGNLSPIGAPSELYIGGAGVARGYLNRPELTAERFVTNPFASDEDKAKGYTRLYKTGDLVRWRPDGELEYLGRNDFQVKIRGYRIEPGEIESALTTHPQVKQAVVIDREHQGNRVLAAYLVTDSALSDDTLVRYLSSRLPDYMIPASFTPIDAVPLTLNGKLDRRALPEPVWENRDNYIAPRNALETQLCTIWQDVLGLERVGIEDNFFRIGGNSLIAIKLTTVMRNEIDIDIPLTILFSYKCISLLSQWLEAGGDKYNLLNFLTPASTASHKLFMIHAVNCGSEVYEPLANALSDRYNCIGIDNYNLCTDNQIDSLQQIAQIYMRLILTETAIDKPIRLLGWSLGGQLAMEIAFQLEQLGAKEIQLFLLDTVINTDEIKALRSKLDISSAYSQVVRKLQEMGASETYINKVLAAIPFESGIANCHLSGKLSHTNITLFKAGQASPHHKEGVGFAMSQLIAKIPDNNISPWAVNPLVIKMIDDCYHENIITAVPLISTEIMNTLSIKDNH</sequence>
<dbReference type="Gene3D" id="3.30.300.30">
    <property type="match status" value="3"/>
</dbReference>
<dbReference type="Pfam" id="PF00501">
    <property type="entry name" value="AMP-binding"/>
    <property type="match status" value="3"/>
</dbReference>
<dbReference type="Proteomes" id="UP000032721">
    <property type="component" value="Chromosome"/>
</dbReference>
<feature type="domain" description="Carrier" evidence="5">
    <location>
        <begin position="1041"/>
        <end position="1115"/>
    </location>
</feature>
<dbReference type="InterPro" id="IPR029058">
    <property type="entry name" value="AB_hydrolase_fold"/>
</dbReference>
<evidence type="ECO:0000256" key="4">
    <source>
        <dbReference type="ARBA" id="ARBA00022553"/>
    </source>
</evidence>
<dbReference type="FunFam" id="3.40.50.980:FF:000001">
    <property type="entry name" value="Non-ribosomal peptide synthetase"/>
    <property type="match status" value="3"/>
</dbReference>
<dbReference type="InterPro" id="IPR020845">
    <property type="entry name" value="AMP-binding_CS"/>
</dbReference>
<dbReference type="Gene3D" id="3.30.559.30">
    <property type="entry name" value="Nonribosomal peptide synthetase, condensation domain"/>
    <property type="match status" value="4"/>
</dbReference>
<dbReference type="FunFam" id="3.30.300.30:FF:000010">
    <property type="entry name" value="Enterobactin synthetase component F"/>
    <property type="match status" value="3"/>
</dbReference>
<dbReference type="InterPro" id="IPR042099">
    <property type="entry name" value="ANL_N_sf"/>
</dbReference>
<feature type="domain" description="Carrier" evidence="5">
    <location>
        <begin position="3577"/>
        <end position="3652"/>
    </location>
</feature>
<dbReference type="NCBIfam" id="NF003417">
    <property type="entry name" value="PRK04813.1"/>
    <property type="match status" value="3"/>
</dbReference>
<dbReference type="Gene3D" id="3.40.50.12780">
    <property type="entry name" value="N-terminal domain of ligase-like"/>
    <property type="match status" value="3"/>
</dbReference>
<dbReference type="SUPFAM" id="SSF53474">
    <property type="entry name" value="alpha/beta-Hydrolases"/>
    <property type="match status" value="1"/>
</dbReference>
<dbReference type="SMART" id="SM00823">
    <property type="entry name" value="PKS_PP"/>
    <property type="match status" value="3"/>
</dbReference>
<dbReference type="Gene3D" id="1.10.1200.10">
    <property type="entry name" value="ACP-like"/>
    <property type="match status" value="2"/>
</dbReference>
<dbReference type="GO" id="GO:0044550">
    <property type="term" value="P:secondary metabolite biosynthetic process"/>
    <property type="evidence" value="ECO:0007669"/>
    <property type="project" value="UniProtKB-ARBA"/>
</dbReference>
<dbReference type="NCBIfam" id="TIGR01733">
    <property type="entry name" value="AA-adenyl-dom"/>
    <property type="match status" value="3"/>
</dbReference>
<dbReference type="Gene3D" id="3.40.50.1820">
    <property type="entry name" value="alpha/beta hydrolase"/>
    <property type="match status" value="1"/>
</dbReference>
<dbReference type="InterPro" id="IPR009081">
    <property type="entry name" value="PP-bd_ACP"/>
</dbReference>
<dbReference type="GO" id="GO:0050157">
    <property type="term" value="F:ornithine racemase activity"/>
    <property type="evidence" value="ECO:0007669"/>
    <property type="project" value="UniProtKB-EC"/>
</dbReference>
<dbReference type="HOGENOM" id="CLU_000022_11_0_6"/>
<dbReference type="InterPro" id="IPR001242">
    <property type="entry name" value="Condensation_dom"/>
</dbReference>
<organism evidence="6 7">
    <name type="scientific">Xenorhabdus doucetiae</name>
    <dbReference type="NCBI Taxonomy" id="351671"/>
    <lineage>
        <taxon>Bacteria</taxon>
        <taxon>Pseudomonadati</taxon>
        <taxon>Pseudomonadota</taxon>
        <taxon>Gammaproteobacteria</taxon>
        <taxon>Enterobacterales</taxon>
        <taxon>Morganellaceae</taxon>
        <taxon>Xenorhabdus</taxon>
    </lineage>
</organism>
<reference evidence="6 7" key="1">
    <citation type="submission" date="2013-07" db="EMBL/GenBank/DDBJ databases">
        <authorList>
            <person name="Genoscope - CEA"/>
        </authorList>
    </citation>
    <scope>NUCLEOTIDE SEQUENCE [LARGE SCALE GENOMIC DNA]</scope>
    <source>
        <strain evidence="7">FRM16 / DSM 17909</strain>
    </source>
</reference>
<dbReference type="PROSITE" id="PS50075">
    <property type="entry name" value="CARRIER"/>
    <property type="match status" value="3"/>
</dbReference>
<dbReference type="GO" id="GO:0031177">
    <property type="term" value="F:phosphopantetheine binding"/>
    <property type="evidence" value="ECO:0007669"/>
    <property type="project" value="InterPro"/>
</dbReference>
<protein>
    <submittedName>
        <fullName evidence="6">Putative Phenylalanine racemase (ATP-hydrolyzing)</fullName>
        <ecNumber evidence="6">5.1.1.11</ecNumber>
        <ecNumber evidence="6">5.1.1.12</ecNumber>
    </submittedName>
</protein>
<dbReference type="GO" id="GO:0047462">
    <property type="term" value="F:phenylalanine racemase (ATP-hydrolyzing) activity"/>
    <property type="evidence" value="ECO:0007669"/>
    <property type="project" value="UniProtKB-EC"/>
</dbReference>
<evidence type="ECO:0000313" key="7">
    <source>
        <dbReference type="Proteomes" id="UP000032721"/>
    </source>
</evidence>
<evidence type="ECO:0000256" key="3">
    <source>
        <dbReference type="ARBA" id="ARBA00022450"/>
    </source>
</evidence>
<evidence type="ECO:0000259" key="5">
    <source>
        <dbReference type="PROSITE" id="PS50075"/>
    </source>
</evidence>
<dbReference type="InterPro" id="IPR025110">
    <property type="entry name" value="AMP-bd_C"/>
</dbReference>
<evidence type="ECO:0000256" key="1">
    <source>
        <dbReference type="ARBA" id="ARBA00001957"/>
    </source>
</evidence>
<dbReference type="InterPro" id="IPR045851">
    <property type="entry name" value="AMP-bd_C_sf"/>
</dbReference>
<dbReference type="InterPro" id="IPR000873">
    <property type="entry name" value="AMP-dep_synth/lig_dom"/>
</dbReference>
<dbReference type="InterPro" id="IPR020806">
    <property type="entry name" value="PKS_PP-bd"/>
</dbReference>
<dbReference type="EC" id="5.1.1.12" evidence="6"/>
<dbReference type="PANTHER" id="PTHR45527">
    <property type="entry name" value="NONRIBOSOMAL PEPTIDE SYNTHETASE"/>
    <property type="match status" value="1"/>
</dbReference>
<dbReference type="GO" id="GO:0043041">
    <property type="term" value="P:amino acid activation for nonribosomal peptide biosynthetic process"/>
    <property type="evidence" value="ECO:0007669"/>
    <property type="project" value="TreeGrafter"/>
</dbReference>
<proteinExistence type="inferred from homology"/>
<dbReference type="PROSITE" id="PS00455">
    <property type="entry name" value="AMP_BINDING"/>
    <property type="match status" value="3"/>
</dbReference>
<dbReference type="Gene3D" id="3.30.559.10">
    <property type="entry name" value="Chloramphenicol acetyltransferase-like domain"/>
    <property type="match status" value="4"/>
</dbReference>